<protein>
    <submittedName>
        <fullName evidence="1">Uncharacterized protein</fullName>
    </submittedName>
</protein>
<dbReference type="Proteomes" id="UP000821837">
    <property type="component" value="Chromosome 11"/>
</dbReference>
<comment type="caution">
    <text evidence="1">The sequence shown here is derived from an EMBL/GenBank/DDBJ whole genome shotgun (WGS) entry which is preliminary data.</text>
</comment>
<accession>A0A9D4QAP4</accession>
<evidence type="ECO:0000313" key="2">
    <source>
        <dbReference type="Proteomes" id="UP000821837"/>
    </source>
</evidence>
<organism evidence="1 2">
    <name type="scientific">Rhipicephalus sanguineus</name>
    <name type="common">Brown dog tick</name>
    <name type="synonym">Ixodes sanguineus</name>
    <dbReference type="NCBI Taxonomy" id="34632"/>
    <lineage>
        <taxon>Eukaryota</taxon>
        <taxon>Metazoa</taxon>
        <taxon>Ecdysozoa</taxon>
        <taxon>Arthropoda</taxon>
        <taxon>Chelicerata</taxon>
        <taxon>Arachnida</taxon>
        <taxon>Acari</taxon>
        <taxon>Parasitiformes</taxon>
        <taxon>Ixodida</taxon>
        <taxon>Ixodoidea</taxon>
        <taxon>Ixodidae</taxon>
        <taxon>Rhipicephalinae</taxon>
        <taxon>Rhipicephalus</taxon>
        <taxon>Rhipicephalus</taxon>
    </lineage>
</organism>
<sequence length="77" mass="8733">MVTIALDNIVKEKAIHPRQVRLMSETEAEELAAAVPQEVTEQLENLKGHLLDPSPSVTYSGLVYRRLLLAYVFQERL</sequence>
<name>A0A9D4QAP4_RHISA</name>
<dbReference type="VEuPathDB" id="VectorBase:RSAN_055894"/>
<proteinExistence type="predicted"/>
<reference evidence="1" key="2">
    <citation type="submission" date="2021-09" db="EMBL/GenBank/DDBJ databases">
        <authorList>
            <person name="Jia N."/>
            <person name="Wang J."/>
            <person name="Shi W."/>
            <person name="Du L."/>
            <person name="Sun Y."/>
            <person name="Zhan W."/>
            <person name="Jiang J."/>
            <person name="Wang Q."/>
            <person name="Zhang B."/>
            <person name="Ji P."/>
            <person name="Sakyi L.B."/>
            <person name="Cui X."/>
            <person name="Yuan T."/>
            <person name="Jiang B."/>
            <person name="Yang W."/>
            <person name="Lam T.T.-Y."/>
            <person name="Chang Q."/>
            <person name="Ding S."/>
            <person name="Wang X."/>
            <person name="Zhu J."/>
            <person name="Ruan X."/>
            <person name="Zhao L."/>
            <person name="Wei J."/>
            <person name="Que T."/>
            <person name="Du C."/>
            <person name="Cheng J."/>
            <person name="Dai P."/>
            <person name="Han X."/>
            <person name="Huang E."/>
            <person name="Gao Y."/>
            <person name="Liu J."/>
            <person name="Shao H."/>
            <person name="Ye R."/>
            <person name="Li L."/>
            <person name="Wei W."/>
            <person name="Wang X."/>
            <person name="Wang C."/>
            <person name="Huo Q."/>
            <person name="Li W."/>
            <person name="Guo W."/>
            <person name="Chen H."/>
            <person name="Chen S."/>
            <person name="Zhou L."/>
            <person name="Zhou L."/>
            <person name="Ni X."/>
            <person name="Tian J."/>
            <person name="Zhou Y."/>
            <person name="Sheng Y."/>
            <person name="Liu T."/>
            <person name="Pan Y."/>
            <person name="Xia L."/>
            <person name="Li J."/>
            <person name="Zhao F."/>
            <person name="Cao W."/>
        </authorList>
    </citation>
    <scope>NUCLEOTIDE SEQUENCE</scope>
    <source>
        <strain evidence="1">Rsan-2018</strain>
        <tissue evidence="1">Larvae</tissue>
    </source>
</reference>
<dbReference type="EMBL" id="JABSTV010001247">
    <property type="protein sequence ID" value="KAH7972188.1"/>
    <property type="molecule type" value="Genomic_DNA"/>
</dbReference>
<reference evidence="1" key="1">
    <citation type="journal article" date="2020" name="Cell">
        <title>Large-Scale Comparative Analyses of Tick Genomes Elucidate Their Genetic Diversity and Vector Capacities.</title>
        <authorList>
            <consortium name="Tick Genome and Microbiome Consortium (TIGMIC)"/>
            <person name="Jia N."/>
            <person name="Wang J."/>
            <person name="Shi W."/>
            <person name="Du L."/>
            <person name="Sun Y."/>
            <person name="Zhan W."/>
            <person name="Jiang J.F."/>
            <person name="Wang Q."/>
            <person name="Zhang B."/>
            <person name="Ji P."/>
            <person name="Bell-Sakyi L."/>
            <person name="Cui X.M."/>
            <person name="Yuan T.T."/>
            <person name="Jiang B.G."/>
            <person name="Yang W.F."/>
            <person name="Lam T.T."/>
            <person name="Chang Q.C."/>
            <person name="Ding S.J."/>
            <person name="Wang X.J."/>
            <person name="Zhu J.G."/>
            <person name="Ruan X.D."/>
            <person name="Zhao L."/>
            <person name="Wei J.T."/>
            <person name="Ye R.Z."/>
            <person name="Que T.C."/>
            <person name="Du C.H."/>
            <person name="Zhou Y.H."/>
            <person name="Cheng J.X."/>
            <person name="Dai P.F."/>
            <person name="Guo W.B."/>
            <person name="Han X.H."/>
            <person name="Huang E.J."/>
            <person name="Li L.F."/>
            <person name="Wei W."/>
            <person name="Gao Y.C."/>
            <person name="Liu J.Z."/>
            <person name="Shao H.Z."/>
            <person name="Wang X."/>
            <person name="Wang C.C."/>
            <person name="Yang T.C."/>
            <person name="Huo Q.B."/>
            <person name="Li W."/>
            <person name="Chen H.Y."/>
            <person name="Chen S.E."/>
            <person name="Zhou L.G."/>
            <person name="Ni X.B."/>
            <person name="Tian J.H."/>
            <person name="Sheng Y."/>
            <person name="Liu T."/>
            <person name="Pan Y.S."/>
            <person name="Xia L.Y."/>
            <person name="Li J."/>
            <person name="Zhao F."/>
            <person name="Cao W.C."/>
        </authorList>
    </citation>
    <scope>NUCLEOTIDE SEQUENCE</scope>
    <source>
        <strain evidence="1">Rsan-2018</strain>
    </source>
</reference>
<dbReference type="AlphaFoldDB" id="A0A9D4QAP4"/>
<keyword evidence="2" id="KW-1185">Reference proteome</keyword>
<evidence type="ECO:0000313" key="1">
    <source>
        <dbReference type="EMBL" id="KAH7972188.1"/>
    </source>
</evidence>
<gene>
    <name evidence="1" type="ORF">HPB52_009032</name>
</gene>